<reference evidence="3 4" key="1">
    <citation type="submission" date="2023-02" db="EMBL/GenBank/DDBJ databases">
        <title>Genome sequence of Lentisphaera profundi SAORIC-696.</title>
        <authorList>
            <person name="Kim e."/>
            <person name="Cho J.-C."/>
            <person name="Choi A."/>
            <person name="Kang I."/>
        </authorList>
    </citation>
    <scope>NUCLEOTIDE SEQUENCE [LARGE SCALE GENOMIC DNA]</scope>
    <source>
        <strain evidence="3 4">SAORIC-696</strain>
    </source>
</reference>
<evidence type="ECO:0000256" key="2">
    <source>
        <dbReference type="SAM" id="Phobius"/>
    </source>
</evidence>
<keyword evidence="4" id="KW-1185">Reference proteome</keyword>
<evidence type="ECO:0000256" key="1">
    <source>
        <dbReference type="ARBA" id="ARBA00022481"/>
    </source>
</evidence>
<dbReference type="RefSeq" id="WP_274153828.1">
    <property type="nucleotide sequence ID" value="NZ_CP117812.1"/>
</dbReference>
<dbReference type="PRINTS" id="PR00813">
    <property type="entry name" value="BCTERIALGSPG"/>
</dbReference>
<dbReference type="EMBL" id="CP117812">
    <property type="protein sequence ID" value="WDE98963.1"/>
    <property type="molecule type" value="Genomic_DNA"/>
</dbReference>
<dbReference type="Gene3D" id="3.30.700.10">
    <property type="entry name" value="Glycoprotein, Type 4 Pilin"/>
    <property type="match status" value="1"/>
</dbReference>
<proteinExistence type="predicted"/>
<feature type="transmembrane region" description="Helical" evidence="2">
    <location>
        <begin position="16"/>
        <end position="36"/>
    </location>
</feature>
<dbReference type="SUPFAM" id="SSF54523">
    <property type="entry name" value="Pili subunits"/>
    <property type="match status" value="1"/>
</dbReference>
<dbReference type="InterPro" id="IPR012902">
    <property type="entry name" value="N_methyl_site"/>
</dbReference>
<protein>
    <submittedName>
        <fullName evidence="3">Prepilin-type N-terminal cleavage/methylation domain-containing protein</fullName>
    </submittedName>
</protein>
<evidence type="ECO:0000313" key="4">
    <source>
        <dbReference type="Proteomes" id="UP001214250"/>
    </source>
</evidence>
<sequence length="254" mass="28665">MKKNVNYSSLNNRKSFTLLEILVVVAIIGILASMLLPTLGNARKKAKIAVCTSQIKQVNLALLMYTDDSNDYFPTGSTGNVTWDNLIAGYDGRGSLTAAQQAQGVQLKSVYGDEYGQIYRCPLFNETSYTIIREDYIPMTYALNRGVDGNPGYMGVAGTNYSRRVMDIANPDTAMILGEYYRNRYSYMGNNVWTLISMANYRTAINDSLNEGNKEMHDDRQSFLFADGHIEKLSRDSIWVPYNDVRESLWDTEK</sequence>
<dbReference type="InterPro" id="IPR045584">
    <property type="entry name" value="Pilin-like"/>
</dbReference>
<name>A0ABY7W0F4_9BACT</name>
<keyword evidence="2" id="KW-0472">Membrane</keyword>
<gene>
    <name evidence="3" type="ORF">PQO03_14075</name>
</gene>
<keyword evidence="2" id="KW-0812">Transmembrane</keyword>
<evidence type="ECO:0000313" key="3">
    <source>
        <dbReference type="EMBL" id="WDE98963.1"/>
    </source>
</evidence>
<organism evidence="3 4">
    <name type="scientific">Lentisphaera profundi</name>
    <dbReference type="NCBI Taxonomy" id="1658616"/>
    <lineage>
        <taxon>Bacteria</taxon>
        <taxon>Pseudomonadati</taxon>
        <taxon>Lentisphaerota</taxon>
        <taxon>Lentisphaeria</taxon>
        <taxon>Lentisphaerales</taxon>
        <taxon>Lentisphaeraceae</taxon>
        <taxon>Lentisphaera</taxon>
    </lineage>
</organism>
<dbReference type="Pfam" id="PF07963">
    <property type="entry name" value="N_methyl"/>
    <property type="match status" value="1"/>
</dbReference>
<dbReference type="NCBIfam" id="TIGR02532">
    <property type="entry name" value="IV_pilin_GFxxxE"/>
    <property type="match status" value="1"/>
</dbReference>
<keyword evidence="1" id="KW-0488">Methylation</keyword>
<dbReference type="InterPro" id="IPR000983">
    <property type="entry name" value="Bac_GSPG_pilin"/>
</dbReference>
<keyword evidence="2" id="KW-1133">Transmembrane helix</keyword>
<accession>A0ABY7W0F4</accession>
<dbReference type="Proteomes" id="UP001214250">
    <property type="component" value="Chromosome 2"/>
</dbReference>
<dbReference type="PANTHER" id="PTHR30093">
    <property type="entry name" value="GENERAL SECRETION PATHWAY PROTEIN G"/>
    <property type="match status" value="1"/>
</dbReference>